<gene>
    <name evidence="3" type="ORF">AMYX_42650</name>
</gene>
<reference evidence="4" key="1">
    <citation type="journal article" date="2020" name="Appl. Environ. Microbiol.">
        <title>Diazotrophic Anaeromyxobacter Isolates from Soils.</title>
        <authorList>
            <person name="Masuda Y."/>
            <person name="Yamanaka H."/>
            <person name="Xu Z.X."/>
            <person name="Shiratori Y."/>
            <person name="Aono T."/>
            <person name="Amachi S."/>
            <person name="Senoo K."/>
            <person name="Itoh H."/>
        </authorList>
    </citation>
    <scope>NUCLEOTIDE SEQUENCE [LARGE SCALE GENOMIC DNA]</scope>
    <source>
        <strain evidence="4">R267</strain>
    </source>
</reference>
<proteinExistence type="predicted"/>
<dbReference type="RefSeq" id="WP_176069101.1">
    <property type="nucleotide sequence ID" value="NZ_BJTG01000016.1"/>
</dbReference>
<dbReference type="InterPro" id="IPR057253">
    <property type="entry name" value="CoiA-like_N"/>
</dbReference>
<accession>A0A7I9VSV0</accession>
<dbReference type="Pfam" id="PF25164">
    <property type="entry name" value="CoiA_N"/>
    <property type="match status" value="1"/>
</dbReference>
<name>A0A7I9VSV0_9BACT</name>
<organism evidence="3 4">
    <name type="scientific">Anaeromyxobacter diazotrophicus</name>
    <dbReference type="NCBI Taxonomy" id="2590199"/>
    <lineage>
        <taxon>Bacteria</taxon>
        <taxon>Pseudomonadati</taxon>
        <taxon>Myxococcota</taxon>
        <taxon>Myxococcia</taxon>
        <taxon>Myxococcales</taxon>
        <taxon>Cystobacterineae</taxon>
        <taxon>Anaeromyxobacteraceae</taxon>
        <taxon>Anaeromyxobacter</taxon>
    </lineage>
</organism>
<evidence type="ECO:0000313" key="3">
    <source>
        <dbReference type="EMBL" id="GEJ59524.1"/>
    </source>
</evidence>
<evidence type="ECO:0000313" key="4">
    <source>
        <dbReference type="Proteomes" id="UP000503640"/>
    </source>
</evidence>
<feature type="region of interest" description="Disordered" evidence="1">
    <location>
        <begin position="1"/>
        <end position="24"/>
    </location>
</feature>
<comment type="caution">
    <text evidence="3">The sequence shown here is derived from an EMBL/GenBank/DDBJ whole genome shotgun (WGS) entry which is preliminary data.</text>
</comment>
<dbReference type="EMBL" id="BJTG01000016">
    <property type="protein sequence ID" value="GEJ59524.1"/>
    <property type="molecule type" value="Genomic_DNA"/>
</dbReference>
<sequence length="333" mass="35614">MPRARNTGRHPSPTPSARRRGAGDEPEVLLAWAKDRQGRHLHVGALDRASRKALAPFTCLGCGEELVAKLGPMRARHFAHRPGSTCPLTRPETALHLDAKERLLFLCAEAFAGRLPVRLGARCPRCRRELPIDLGRAGDAAVTEGAAGALRADVLVTRRGRPALALEVLVTHAVDADKEAALAGLHLPALEIDAREPWEEELAEGGVAVRVARTLGVPPCPSCQATARADEGRARGGEEAAVAELEAYRARGLMGGRPGPALAGPPPPLGAAERRRLERAFTCPECGGRALDLGTRLVRHACPGRSPRPVAWRGYDGALVELGWWKAGLPRKR</sequence>
<evidence type="ECO:0000256" key="1">
    <source>
        <dbReference type="SAM" id="MobiDB-lite"/>
    </source>
</evidence>
<keyword evidence="4" id="KW-1185">Reference proteome</keyword>
<feature type="domain" description="Competence protein CoiA-like N-terminal" evidence="2">
    <location>
        <begin position="54"/>
        <end position="88"/>
    </location>
</feature>
<dbReference type="AlphaFoldDB" id="A0A7I9VSV0"/>
<protein>
    <recommendedName>
        <fullName evidence="2">Competence protein CoiA-like N-terminal domain-containing protein</fullName>
    </recommendedName>
</protein>
<dbReference type="Proteomes" id="UP000503640">
    <property type="component" value="Unassembled WGS sequence"/>
</dbReference>
<evidence type="ECO:0000259" key="2">
    <source>
        <dbReference type="Pfam" id="PF25164"/>
    </source>
</evidence>